<gene>
    <name evidence="3" type="ORF">MCOR_14824</name>
</gene>
<evidence type="ECO:0000256" key="1">
    <source>
        <dbReference type="PROSITE-ProRule" id="PRU00047"/>
    </source>
</evidence>
<name>A0A6J8B569_MYTCO</name>
<dbReference type="Pfam" id="PF03732">
    <property type="entry name" value="Retrotrans_gag"/>
    <property type="match status" value="1"/>
</dbReference>
<organism evidence="3 4">
    <name type="scientific">Mytilus coruscus</name>
    <name type="common">Sea mussel</name>
    <dbReference type="NCBI Taxonomy" id="42192"/>
    <lineage>
        <taxon>Eukaryota</taxon>
        <taxon>Metazoa</taxon>
        <taxon>Spiralia</taxon>
        <taxon>Lophotrochozoa</taxon>
        <taxon>Mollusca</taxon>
        <taxon>Bivalvia</taxon>
        <taxon>Autobranchia</taxon>
        <taxon>Pteriomorphia</taxon>
        <taxon>Mytilida</taxon>
        <taxon>Mytiloidea</taxon>
        <taxon>Mytilidae</taxon>
        <taxon>Mytilinae</taxon>
        <taxon>Mytilus</taxon>
    </lineage>
</organism>
<keyword evidence="1" id="KW-0479">Metal-binding</keyword>
<dbReference type="InterPro" id="IPR036875">
    <property type="entry name" value="Znf_CCHC_sf"/>
</dbReference>
<dbReference type="InterPro" id="IPR005162">
    <property type="entry name" value="Retrotrans_gag_dom"/>
</dbReference>
<dbReference type="SUPFAM" id="SSF57756">
    <property type="entry name" value="Retrovirus zinc finger-like domains"/>
    <property type="match status" value="1"/>
</dbReference>
<keyword evidence="1" id="KW-0862">Zinc</keyword>
<dbReference type="Proteomes" id="UP000507470">
    <property type="component" value="Unassembled WGS sequence"/>
</dbReference>
<dbReference type="InterPro" id="IPR001878">
    <property type="entry name" value="Znf_CCHC"/>
</dbReference>
<feature type="domain" description="CCHC-type" evidence="2">
    <location>
        <begin position="211"/>
        <end position="225"/>
    </location>
</feature>
<dbReference type="AlphaFoldDB" id="A0A6J8B569"/>
<proteinExistence type="predicted"/>
<dbReference type="Gene3D" id="4.10.60.10">
    <property type="entry name" value="Zinc finger, CCHC-type"/>
    <property type="match status" value="1"/>
</dbReference>
<dbReference type="EMBL" id="CACVKT020002586">
    <property type="protein sequence ID" value="CAC5378653.1"/>
    <property type="molecule type" value="Genomic_DNA"/>
</dbReference>
<sequence length="244" mass="28851">MDPTKILAKFKGDFTENPSRWWKLFENFVNLYWDESKFCNAFPLFLEENAQIWFNGLPKDVTDTRENLKCEFLKKYQISHGQNFQKLSDFIDLKQQETESVAEYINRVNALSEDQDVGQFKLTKLQYKCKPELVRLMSLEKCEKKETEDKIISELKPKIDMMFQQISAVNSKSLQQPTASPTMVEPLLDDRKAKVQHRTRTPRRQRRRNPCYRCGECDHIPSQCRFIRIKCNKCKSIGHKAKNV</sequence>
<dbReference type="GO" id="GO:0003676">
    <property type="term" value="F:nucleic acid binding"/>
    <property type="evidence" value="ECO:0007669"/>
    <property type="project" value="InterPro"/>
</dbReference>
<evidence type="ECO:0000313" key="3">
    <source>
        <dbReference type="EMBL" id="CAC5378653.1"/>
    </source>
</evidence>
<reference evidence="3 4" key="1">
    <citation type="submission" date="2020-06" db="EMBL/GenBank/DDBJ databases">
        <authorList>
            <person name="Li R."/>
            <person name="Bekaert M."/>
        </authorList>
    </citation>
    <scope>NUCLEOTIDE SEQUENCE [LARGE SCALE GENOMIC DNA]</scope>
    <source>
        <strain evidence="4">wild</strain>
    </source>
</reference>
<dbReference type="PANTHER" id="PTHR33223">
    <property type="entry name" value="CCHC-TYPE DOMAIN-CONTAINING PROTEIN"/>
    <property type="match status" value="1"/>
</dbReference>
<keyword evidence="4" id="KW-1185">Reference proteome</keyword>
<protein>
    <recommendedName>
        <fullName evidence="2">CCHC-type domain-containing protein</fullName>
    </recommendedName>
</protein>
<dbReference type="GO" id="GO:0008270">
    <property type="term" value="F:zinc ion binding"/>
    <property type="evidence" value="ECO:0007669"/>
    <property type="project" value="UniProtKB-KW"/>
</dbReference>
<evidence type="ECO:0000259" key="2">
    <source>
        <dbReference type="PROSITE" id="PS50158"/>
    </source>
</evidence>
<dbReference type="PANTHER" id="PTHR33223:SF6">
    <property type="entry name" value="CCHC-TYPE DOMAIN-CONTAINING PROTEIN"/>
    <property type="match status" value="1"/>
</dbReference>
<evidence type="ECO:0000313" key="4">
    <source>
        <dbReference type="Proteomes" id="UP000507470"/>
    </source>
</evidence>
<dbReference type="PROSITE" id="PS50158">
    <property type="entry name" value="ZF_CCHC"/>
    <property type="match status" value="1"/>
</dbReference>
<keyword evidence="1" id="KW-0863">Zinc-finger</keyword>
<accession>A0A6J8B569</accession>
<dbReference type="OrthoDB" id="6182021at2759"/>